<organism evidence="2">
    <name type="scientific">freshwater metagenome</name>
    <dbReference type="NCBI Taxonomy" id="449393"/>
    <lineage>
        <taxon>unclassified sequences</taxon>
        <taxon>metagenomes</taxon>
        <taxon>ecological metagenomes</taxon>
    </lineage>
</organism>
<dbReference type="AlphaFoldDB" id="A0A6J7SLU2"/>
<evidence type="ECO:0000313" key="2">
    <source>
        <dbReference type="EMBL" id="CAB5042023.1"/>
    </source>
</evidence>
<feature type="compositionally biased region" description="Basic and acidic residues" evidence="1">
    <location>
        <begin position="14"/>
        <end position="24"/>
    </location>
</feature>
<proteinExistence type="predicted"/>
<reference evidence="2" key="1">
    <citation type="submission" date="2020-05" db="EMBL/GenBank/DDBJ databases">
        <authorList>
            <person name="Chiriac C."/>
            <person name="Salcher M."/>
            <person name="Ghai R."/>
            <person name="Kavagutti S V."/>
        </authorList>
    </citation>
    <scope>NUCLEOTIDE SEQUENCE</scope>
</reference>
<name>A0A6J7SLU2_9ZZZZ</name>
<gene>
    <name evidence="2" type="ORF">UFOPK4237_01442</name>
</gene>
<sequence length="79" mass="8451">MCAGNRAKGVGDAQQHEAEGQRDADHSVAGTVAVCAYFCCNAKDGSADGKEDQKEGADSFGNEFSRQEIHQMLLDRGFI</sequence>
<evidence type="ECO:0000256" key="1">
    <source>
        <dbReference type="SAM" id="MobiDB-lite"/>
    </source>
</evidence>
<accession>A0A6J7SLU2</accession>
<protein>
    <submittedName>
        <fullName evidence="2">Unannotated protein</fullName>
    </submittedName>
</protein>
<feature type="region of interest" description="Disordered" evidence="1">
    <location>
        <begin position="1"/>
        <end position="24"/>
    </location>
</feature>
<dbReference type="EMBL" id="CAFBPZ010000123">
    <property type="protein sequence ID" value="CAB5042023.1"/>
    <property type="molecule type" value="Genomic_DNA"/>
</dbReference>